<accession>A0A2V1N5D9</accession>
<dbReference type="InterPro" id="IPR012318">
    <property type="entry name" value="HTH_CRP"/>
</dbReference>
<organism evidence="6 7">
    <name type="scientific">Levilactobacillus bambusae</name>
    <dbReference type="NCBI Taxonomy" id="2024736"/>
    <lineage>
        <taxon>Bacteria</taxon>
        <taxon>Bacillati</taxon>
        <taxon>Bacillota</taxon>
        <taxon>Bacilli</taxon>
        <taxon>Lactobacillales</taxon>
        <taxon>Lactobacillaceae</taxon>
        <taxon>Levilactobacillus</taxon>
    </lineage>
</organism>
<dbReference type="SUPFAM" id="SSF46785">
    <property type="entry name" value="Winged helix' DNA-binding domain"/>
    <property type="match status" value="1"/>
</dbReference>
<dbReference type="Gene3D" id="1.10.10.10">
    <property type="entry name" value="Winged helix-like DNA-binding domain superfamily/Winged helix DNA-binding domain"/>
    <property type="match status" value="1"/>
</dbReference>
<dbReference type="InterPro" id="IPR036390">
    <property type="entry name" value="WH_DNA-bd_sf"/>
</dbReference>
<keyword evidence="7" id="KW-1185">Reference proteome</keyword>
<keyword evidence="3" id="KW-0804">Transcription</keyword>
<dbReference type="EMBL" id="QCXQ01000001">
    <property type="protein sequence ID" value="PWG00880.1"/>
    <property type="molecule type" value="Genomic_DNA"/>
</dbReference>
<dbReference type="AlphaFoldDB" id="A0A2V1N5D9"/>
<dbReference type="CDD" id="cd00092">
    <property type="entry name" value="HTH_CRP"/>
    <property type="match status" value="1"/>
</dbReference>
<dbReference type="InterPro" id="IPR036388">
    <property type="entry name" value="WH-like_DNA-bd_sf"/>
</dbReference>
<dbReference type="GO" id="GO:0005829">
    <property type="term" value="C:cytosol"/>
    <property type="evidence" value="ECO:0007669"/>
    <property type="project" value="TreeGrafter"/>
</dbReference>
<dbReference type="PANTHER" id="PTHR24567">
    <property type="entry name" value="CRP FAMILY TRANSCRIPTIONAL REGULATORY PROTEIN"/>
    <property type="match status" value="1"/>
</dbReference>
<evidence type="ECO:0000256" key="2">
    <source>
        <dbReference type="ARBA" id="ARBA00023125"/>
    </source>
</evidence>
<dbReference type="Gene3D" id="2.60.120.10">
    <property type="entry name" value="Jelly Rolls"/>
    <property type="match status" value="1"/>
</dbReference>
<dbReference type="RefSeq" id="WP_109249593.1">
    <property type="nucleotide sequence ID" value="NZ_QCXQ01000001.1"/>
</dbReference>
<keyword evidence="2" id="KW-0238">DNA-binding</keyword>
<dbReference type="SMART" id="SM00100">
    <property type="entry name" value="cNMP"/>
    <property type="match status" value="1"/>
</dbReference>
<gene>
    <name evidence="6" type="ORF">DCM90_01525</name>
</gene>
<evidence type="ECO:0000256" key="1">
    <source>
        <dbReference type="ARBA" id="ARBA00023015"/>
    </source>
</evidence>
<dbReference type="InterPro" id="IPR000595">
    <property type="entry name" value="cNMP-bd_dom"/>
</dbReference>
<dbReference type="PROSITE" id="PS50042">
    <property type="entry name" value="CNMP_BINDING_3"/>
    <property type="match status" value="1"/>
</dbReference>
<feature type="domain" description="HTH crp-type" evidence="5">
    <location>
        <begin position="145"/>
        <end position="213"/>
    </location>
</feature>
<dbReference type="SUPFAM" id="SSF51206">
    <property type="entry name" value="cAMP-binding domain-like"/>
    <property type="match status" value="1"/>
</dbReference>
<dbReference type="InterPro" id="IPR014710">
    <property type="entry name" value="RmlC-like_jellyroll"/>
</dbReference>
<keyword evidence="1" id="KW-0805">Transcription regulation</keyword>
<dbReference type="PANTHER" id="PTHR24567:SF28">
    <property type="entry name" value="LISTERIOLYSIN REGULATORY PROTEIN"/>
    <property type="match status" value="1"/>
</dbReference>
<dbReference type="GO" id="GO:0003677">
    <property type="term" value="F:DNA binding"/>
    <property type="evidence" value="ECO:0007669"/>
    <property type="project" value="UniProtKB-KW"/>
</dbReference>
<evidence type="ECO:0000313" key="6">
    <source>
        <dbReference type="EMBL" id="PWG00880.1"/>
    </source>
</evidence>
<evidence type="ECO:0000259" key="5">
    <source>
        <dbReference type="PROSITE" id="PS51063"/>
    </source>
</evidence>
<evidence type="ECO:0000256" key="3">
    <source>
        <dbReference type="ARBA" id="ARBA00023163"/>
    </source>
</evidence>
<reference evidence="6 7" key="1">
    <citation type="journal article" date="2018" name="Int. J. Syst. Evol. Microbiol.">
        <title>Lactobacillus bambusae sp. nov., isolated from a traditional fermented Ma-bamboo shoots of Taiwan.</title>
        <authorList>
            <person name="Wang L.-T."/>
        </authorList>
    </citation>
    <scope>NUCLEOTIDE SEQUENCE [LARGE SCALE GENOMIC DNA]</scope>
    <source>
        <strain evidence="6 7">BS-W1</strain>
    </source>
</reference>
<dbReference type="PRINTS" id="PR00034">
    <property type="entry name" value="HTHCRP"/>
</dbReference>
<dbReference type="Pfam" id="PF13545">
    <property type="entry name" value="HTH_Crp_2"/>
    <property type="match status" value="1"/>
</dbReference>
<name>A0A2V1N5D9_9LACO</name>
<evidence type="ECO:0000259" key="4">
    <source>
        <dbReference type="PROSITE" id="PS50042"/>
    </source>
</evidence>
<dbReference type="Proteomes" id="UP000245080">
    <property type="component" value="Unassembled WGS sequence"/>
</dbReference>
<proteinExistence type="predicted"/>
<comment type="caution">
    <text evidence="6">The sequence shown here is derived from an EMBL/GenBank/DDBJ whole genome shotgun (WGS) entry which is preliminary data.</text>
</comment>
<dbReference type="InterPro" id="IPR050397">
    <property type="entry name" value="Env_Response_Regulators"/>
</dbReference>
<dbReference type="OrthoDB" id="9798104at2"/>
<feature type="domain" description="Cyclic nucleotide-binding" evidence="4">
    <location>
        <begin position="24"/>
        <end position="131"/>
    </location>
</feature>
<dbReference type="InterPro" id="IPR018490">
    <property type="entry name" value="cNMP-bd_dom_sf"/>
</dbReference>
<protein>
    <submittedName>
        <fullName evidence="6">Crp/Fnr family transcriptional regulator</fullName>
    </submittedName>
</protein>
<dbReference type="CDD" id="cd00038">
    <property type="entry name" value="CAP_ED"/>
    <property type="match status" value="1"/>
</dbReference>
<dbReference type="GO" id="GO:0003700">
    <property type="term" value="F:DNA-binding transcription factor activity"/>
    <property type="evidence" value="ECO:0007669"/>
    <property type="project" value="TreeGrafter"/>
</dbReference>
<dbReference type="Pfam" id="PF00027">
    <property type="entry name" value="cNMP_binding"/>
    <property type="match status" value="1"/>
</dbReference>
<dbReference type="PROSITE" id="PS51063">
    <property type="entry name" value="HTH_CRP_2"/>
    <property type="match status" value="1"/>
</dbReference>
<evidence type="ECO:0000313" key="7">
    <source>
        <dbReference type="Proteomes" id="UP000245080"/>
    </source>
</evidence>
<dbReference type="SMART" id="SM00419">
    <property type="entry name" value="HTH_CRP"/>
    <property type="match status" value="1"/>
</dbReference>
<sequence>MDVHHCVGIVPLFDQLNETEQAQIDALVTHQSVQKDETILAPDQEAALIIVANGAMKVTQLTPTGHEQLISIVHPGEYEGESALFGEINENRFGIATTNTVVCRLTQSDFQQVLRTYPDLNFKLMRVMAHRLIQLERQAQFLTMPKIEERLATFLVDLSVSEDSLTFDLPMKLKDVATFLGTTPETLSRQLRRFESHQLIRRSGRRLTLLDLDQLEDDYL</sequence>